<dbReference type="Pfam" id="PF13086">
    <property type="entry name" value="AAA_11"/>
    <property type="match status" value="2"/>
</dbReference>
<dbReference type="PANTHER" id="PTHR43788:SF16">
    <property type="entry name" value="HELICASE WITH ZINC FINGER 2"/>
    <property type="match status" value="1"/>
</dbReference>
<dbReference type="FunFam" id="3.40.50.300:FF:000326">
    <property type="entry name" value="P-loop containing nucleoside triphosphate hydrolase"/>
    <property type="match status" value="1"/>
</dbReference>
<dbReference type="GO" id="GO:0005694">
    <property type="term" value="C:chromosome"/>
    <property type="evidence" value="ECO:0007669"/>
    <property type="project" value="UniProtKB-ARBA"/>
</dbReference>
<sequence length="711" mass="80252">MFRHIAFRFGTCLFSGCTQNFSNLIQNSKLANCSSLHQNVIRKKNTGNLEYSKKSQKRTRNIALHSDFHEKVNQWKELLKNEVASGVKEIRDLLLNPSVDELEKLGQISGGLHFRTQYLHALHGRVIVLQQIKGPEQKVSNKTFRPGTPVLLCRIPELTSVSDCIVISCSGNQVSLKAKAKKEVNLNSSDEFVLIPSVGLGYLTALDEFLELKWRDFPGEKLIHYVHCSVPLPTSRPDEVSRKAVKLNEDQRRAVSAALNKSRPIVTIHGPPGTGKTAVIAEIVIEAVSRKQKVLICAPSNVAVNNIVDRLKDLDGICVLGFNSELSLASELEQHDKFSDIQCAFKKLHSEEGSGIISGNNRDEHGKAWHHASKMLWNLKESIVSCKQVIVCTLTNSSLRFLREQGFQPNLTIIDEAAQALECVAWYSLLLSRRAVIVGDLWQLPPVLKTSRLREMDDISNSLLDTLSKRFGETNSFMLTEQYRMNKKIMKWPSSFFYKSQLRPNEHIANQLLSDISKVPKGSLFDEPMVFIDTSHDKSAENIEKLYRYSYANALEAKLIIRYVTALSTFGVREEDIGIIAPYIAQVDMLKKSLKTSRVNSVDAFQGQECEVVVMSLVRNNSDGRIGFLKDERRFNVAVTRARRQFVLVGNVRMMKHAAHLQSLTEYMQSHGRIVKQEELTDHLAIIKKQSKKIQVQLLRKPKPVTGQDAL</sequence>
<evidence type="ECO:0000256" key="2">
    <source>
        <dbReference type="ARBA" id="ARBA00022741"/>
    </source>
</evidence>
<dbReference type="STRING" id="7209.A0A1I7VHY4"/>
<evidence type="ECO:0000259" key="7">
    <source>
        <dbReference type="SMART" id="SM00487"/>
    </source>
</evidence>
<keyword evidence="8" id="KW-1185">Reference proteome</keyword>
<dbReference type="Proteomes" id="UP000095285">
    <property type="component" value="Unassembled WGS sequence"/>
</dbReference>
<evidence type="ECO:0000256" key="3">
    <source>
        <dbReference type="ARBA" id="ARBA00022801"/>
    </source>
</evidence>
<keyword evidence="2" id="KW-0547">Nucleotide-binding</keyword>
<dbReference type="CDD" id="cd18808">
    <property type="entry name" value="SF1_C_Upf1"/>
    <property type="match status" value="1"/>
</dbReference>
<comment type="catalytic activity">
    <reaction evidence="6">
        <text>ATP + H2O = ADP + phosphate + H(+)</text>
        <dbReference type="Rhea" id="RHEA:13065"/>
        <dbReference type="ChEBI" id="CHEBI:15377"/>
        <dbReference type="ChEBI" id="CHEBI:15378"/>
        <dbReference type="ChEBI" id="CHEBI:30616"/>
        <dbReference type="ChEBI" id="CHEBI:43474"/>
        <dbReference type="ChEBI" id="CHEBI:456216"/>
        <dbReference type="EC" id="3.6.4.12"/>
    </reaction>
    <physiologicalReaction direction="left-to-right" evidence="6">
        <dbReference type="Rhea" id="RHEA:13066"/>
    </physiologicalReaction>
</comment>
<dbReference type="SMART" id="SM00487">
    <property type="entry name" value="DEXDc"/>
    <property type="match status" value="1"/>
</dbReference>
<comment type="similarity">
    <text evidence="1">Belongs to the DNA2/NAM7 helicase family.</text>
</comment>
<dbReference type="AlphaFoldDB" id="A0A1I7VHY4"/>
<reference evidence="8" key="1">
    <citation type="submission" date="2012-04" db="EMBL/GenBank/DDBJ databases">
        <title>The Genome Sequence of Loa loa.</title>
        <authorList>
            <consortium name="The Broad Institute Genome Sequencing Platform"/>
            <consortium name="Broad Institute Genome Sequencing Center for Infectious Disease"/>
            <person name="Nutman T.B."/>
            <person name="Fink D.L."/>
            <person name="Russ C."/>
            <person name="Young S."/>
            <person name="Zeng Q."/>
            <person name="Gargeya S."/>
            <person name="Alvarado L."/>
            <person name="Berlin A."/>
            <person name="Chapman S.B."/>
            <person name="Chen Z."/>
            <person name="Freedman E."/>
            <person name="Gellesch M."/>
            <person name="Goldberg J."/>
            <person name="Griggs A."/>
            <person name="Gujja S."/>
            <person name="Heilman E.R."/>
            <person name="Heiman D."/>
            <person name="Howarth C."/>
            <person name="Mehta T."/>
            <person name="Neiman D."/>
            <person name="Pearson M."/>
            <person name="Roberts A."/>
            <person name="Saif S."/>
            <person name="Shea T."/>
            <person name="Shenoy N."/>
            <person name="Sisk P."/>
            <person name="Stolte C."/>
            <person name="Sykes S."/>
            <person name="White J."/>
            <person name="Yandava C."/>
            <person name="Haas B."/>
            <person name="Henn M.R."/>
            <person name="Nusbaum C."/>
            <person name="Birren B."/>
        </authorList>
    </citation>
    <scope>NUCLEOTIDE SEQUENCE [LARGE SCALE GENOMIC DNA]</scope>
</reference>
<dbReference type="InterPro" id="IPR047187">
    <property type="entry name" value="SF1_C_Upf1"/>
</dbReference>
<dbReference type="GO" id="GO:0016787">
    <property type="term" value="F:hydrolase activity"/>
    <property type="evidence" value="ECO:0007669"/>
    <property type="project" value="UniProtKB-KW"/>
</dbReference>
<keyword evidence="3" id="KW-0378">Hydrolase</keyword>
<dbReference type="InterPro" id="IPR014001">
    <property type="entry name" value="Helicase_ATP-bd"/>
</dbReference>
<dbReference type="InterPro" id="IPR041677">
    <property type="entry name" value="DNA2/NAM7_AAA_11"/>
</dbReference>
<reference evidence="9" key="2">
    <citation type="submission" date="2016-11" db="UniProtKB">
        <authorList>
            <consortium name="WormBaseParasite"/>
        </authorList>
    </citation>
    <scope>IDENTIFICATION</scope>
</reference>
<dbReference type="Pfam" id="PF13087">
    <property type="entry name" value="AAA_12"/>
    <property type="match status" value="1"/>
</dbReference>
<keyword evidence="4" id="KW-0347">Helicase</keyword>
<dbReference type="InParanoid" id="A0A1I7VHY4"/>
<accession>A0A1I7VHY4</accession>
<dbReference type="InterPro" id="IPR041679">
    <property type="entry name" value="DNA2/NAM7-like_C"/>
</dbReference>
<dbReference type="PANTHER" id="PTHR43788">
    <property type="entry name" value="DNA2/NAM7 HELICASE FAMILY MEMBER"/>
    <property type="match status" value="1"/>
</dbReference>
<proteinExistence type="inferred from homology"/>
<dbReference type="InterPro" id="IPR027417">
    <property type="entry name" value="P-loop_NTPase"/>
</dbReference>
<protein>
    <submittedName>
        <fullName evidence="9">Helicase ATP-binding domain-containing protein</fullName>
    </submittedName>
</protein>
<dbReference type="FunCoup" id="A0A1I7VHY4">
    <property type="interactions" value="2166"/>
</dbReference>
<dbReference type="WBParaSite" id="EN70_2775">
    <property type="protein sequence ID" value="EN70_2775"/>
    <property type="gene ID" value="EN70_2775"/>
</dbReference>
<dbReference type="OrthoDB" id="5805783at2759"/>
<evidence type="ECO:0000256" key="1">
    <source>
        <dbReference type="ARBA" id="ARBA00007913"/>
    </source>
</evidence>
<dbReference type="SUPFAM" id="SSF52540">
    <property type="entry name" value="P-loop containing nucleoside triphosphate hydrolases"/>
    <property type="match status" value="1"/>
</dbReference>
<dbReference type="InterPro" id="IPR050534">
    <property type="entry name" value="Coronavir_polyprotein_1ab"/>
</dbReference>
<evidence type="ECO:0000256" key="4">
    <source>
        <dbReference type="ARBA" id="ARBA00022806"/>
    </source>
</evidence>
<dbReference type="Gene3D" id="2.40.30.270">
    <property type="match status" value="1"/>
</dbReference>
<dbReference type="eggNOG" id="KOG1803">
    <property type="taxonomic scope" value="Eukaryota"/>
</dbReference>
<feature type="domain" description="Helicase ATP-binding" evidence="7">
    <location>
        <begin position="243"/>
        <end position="427"/>
    </location>
</feature>
<organism evidence="8 9">
    <name type="scientific">Loa loa</name>
    <name type="common">Eye worm</name>
    <name type="synonym">Filaria loa</name>
    <dbReference type="NCBI Taxonomy" id="7209"/>
    <lineage>
        <taxon>Eukaryota</taxon>
        <taxon>Metazoa</taxon>
        <taxon>Ecdysozoa</taxon>
        <taxon>Nematoda</taxon>
        <taxon>Chromadorea</taxon>
        <taxon>Rhabditida</taxon>
        <taxon>Spirurina</taxon>
        <taxon>Spiruromorpha</taxon>
        <taxon>Filarioidea</taxon>
        <taxon>Onchocercidae</taxon>
        <taxon>Loa</taxon>
    </lineage>
</organism>
<gene>
    <name evidence="9" type="primary">LOAG_09644</name>
</gene>
<evidence type="ECO:0000313" key="8">
    <source>
        <dbReference type="Proteomes" id="UP000095285"/>
    </source>
</evidence>
<evidence type="ECO:0000256" key="5">
    <source>
        <dbReference type="ARBA" id="ARBA00022840"/>
    </source>
</evidence>
<dbReference type="GO" id="GO:0005524">
    <property type="term" value="F:ATP binding"/>
    <property type="evidence" value="ECO:0007669"/>
    <property type="project" value="UniProtKB-KW"/>
</dbReference>
<evidence type="ECO:0000313" key="9">
    <source>
        <dbReference type="WBParaSite" id="EN70_2775"/>
    </source>
</evidence>
<dbReference type="GO" id="GO:0043139">
    <property type="term" value="F:5'-3' DNA helicase activity"/>
    <property type="evidence" value="ECO:0007669"/>
    <property type="project" value="TreeGrafter"/>
</dbReference>
<dbReference type="Gene3D" id="3.40.50.300">
    <property type="entry name" value="P-loop containing nucleotide triphosphate hydrolases"/>
    <property type="match status" value="2"/>
</dbReference>
<keyword evidence="5" id="KW-0067">ATP-binding</keyword>
<name>A0A1I7VHY4_LOALO</name>
<evidence type="ECO:0000256" key="6">
    <source>
        <dbReference type="ARBA" id="ARBA00048432"/>
    </source>
</evidence>